<keyword evidence="1" id="KW-0732">Signal</keyword>
<feature type="chain" id="PRO_5046492312" evidence="1">
    <location>
        <begin position="22"/>
        <end position="117"/>
    </location>
</feature>
<organism evidence="2 3">
    <name type="scientific">Orchesella dallaii</name>
    <dbReference type="NCBI Taxonomy" id="48710"/>
    <lineage>
        <taxon>Eukaryota</taxon>
        <taxon>Metazoa</taxon>
        <taxon>Ecdysozoa</taxon>
        <taxon>Arthropoda</taxon>
        <taxon>Hexapoda</taxon>
        <taxon>Collembola</taxon>
        <taxon>Entomobryomorpha</taxon>
        <taxon>Entomobryoidea</taxon>
        <taxon>Orchesellidae</taxon>
        <taxon>Orchesellinae</taxon>
        <taxon>Orchesella</taxon>
    </lineage>
</organism>
<evidence type="ECO:0000256" key="1">
    <source>
        <dbReference type="SAM" id="SignalP"/>
    </source>
</evidence>
<dbReference type="EMBL" id="CAXLJM020000057">
    <property type="protein sequence ID" value="CAL8118575.1"/>
    <property type="molecule type" value="Genomic_DNA"/>
</dbReference>
<protein>
    <submittedName>
        <fullName evidence="2">Uncharacterized protein</fullName>
    </submittedName>
</protein>
<name>A0ABP1R5Z4_9HEXA</name>
<evidence type="ECO:0000313" key="3">
    <source>
        <dbReference type="Proteomes" id="UP001642540"/>
    </source>
</evidence>
<accession>A0ABP1R5Z4</accession>
<dbReference type="PROSITE" id="PS51257">
    <property type="entry name" value="PROKAR_LIPOPROTEIN"/>
    <property type="match status" value="1"/>
</dbReference>
<gene>
    <name evidence="2" type="ORF">ODALV1_LOCUS18195</name>
</gene>
<dbReference type="Proteomes" id="UP001642540">
    <property type="component" value="Unassembled WGS sequence"/>
</dbReference>
<evidence type="ECO:0000313" key="2">
    <source>
        <dbReference type="EMBL" id="CAL8118575.1"/>
    </source>
</evidence>
<proteinExistence type="predicted"/>
<reference evidence="2 3" key="1">
    <citation type="submission" date="2024-08" db="EMBL/GenBank/DDBJ databases">
        <authorList>
            <person name="Cucini C."/>
            <person name="Frati F."/>
        </authorList>
    </citation>
    <scope>NUCLEOTIDE SEQUENCE [LARGE SCALE GENOMIC DNA]</scope>
</reference>
<feature type="signal peptide" evidence="1">
    <location>
        <begin position="1"/>
        <end position="21"/>
    </location>
</feature>
<keyword evidence="3" id="KW-1185">Reference proteome</keyword>
<comment type="caution">
    <text evidence="2">The sequence shown here is derived from an EMBL/GenBank/DDBJ whole genome shotgun (WGS) entry which is preliminary data.</text>
</comment>
<sequence>MSARGTLILVLAIVVIISCFGESRPSTRRGQDVHKLGNSEKETISILTEPVLLRDKRALVVRVGKVGFMNNGSGWRRHYRNGRAYGFDGRRYRQRGLIDFGNNGSRRNRGGFYLARF</sequence>